<keyword evidence="4" id="KW-1185">Reference proteome</keyword>
<keyword evidence="2" id="KW-0812">Transmembrane</keyword>
<gene>
    <name evidence="3" type="ORF">KUF71_012318</name>
</gene>
<organism evidence="3 4">
    <name type="scientific">Frankliniella fusca</name>
    <dbReference type="NCBI Taxonomy" id="407009"/>
    <lineage>
        <taxon>Eukaryota</taxon>
        <taxon>Metazoa</taxon>
        <taxon>Ecdysozoa</taxon>
        <taxon>Arthropoda</taxon>
        <taxon>Hexapoda</taxon>
        <taxon>Insecta</taxon>
        <taxon>Pterygota</taxon>
        <taxon>Neoptera</taxon>
        <taxon>Paraneoptera</taxon>
        <taxon>Thysanoptera</taxon>
        <taxon>Terebrantia</taxon>
        <taxon>Thripoidea</taxon>
        <taxon>Thripidae</taxon>
        <taxon>Frankliniella</taxon>
    </lineage>
</organism>
<name>A0AAE1LNC6_9NEOP</name>
<evidence type="ECO:0000256" key="1">
    <source>
        <dbReference type="SAM" id="MobiDB-lite"/>
    </source>
</evidence>
<evidence type="ECO:0000256" key="2">
    <source>
        <dbReference type="SAM" id="Phobius"/>
    </source>
</evidence>
<dbReference type="EMBL" id="JAHWGI010001182">
    <property type="protein sequence ID" value="KAK3924367.1"/>
    <property type="molecule type" value="Genomic_DNA"/>
</dbReference>
<reference evidence="3" key="2">
    <citation type="journal article" date="2023" name="BMC Genomics">
        <title>Pest status, molecular evolution, and epigenetic factors derived from the genome assembly of Frankliniella fusca, a thysanopteran phytovirus vector.</title>
        <authorList>
            <person name="Catto M.A."/>
            <person name="Labadie P.E."/>
            <person name="Jacobson A.L."/>
            <person name="Kennedy G.G."/>
            <person name="Srinivasan R."/>
            <person name="Hunt B.G."/>
        </authorList>
    </citation>
    <scope>NUCLEOTIDE SEQUENCE</scope>
    <source>
        <strain evidence="3">PL_HMW_Pooled</strain>
    </source>
</reference>
<feature type="compositionally biased region" description="Basic and acidic residues" evidence="1">
    <location>
        <begin position="54"/>
        <end position="65"/>
    </location>
</feature>
<feature type="transmembrane region" description="Helical" evidence="2">
    <location>
        <begin position="12"/>
        <end position="35"/>
    </location>
</feature>
<proteinExistence type="predicted"/>
<dbReference type="AlphaFoldDB" id="A0AAE1LNC6"/>
<comment type="caution">
    <text evidence="3">The sequence shown here is derived from an EMBL/GenBank/DDBJ whole genome shotgun (WGS) entry which is preliminary data.</text>
</comment>
<dbReference type="Proteomes" id="UP001219518">
    <property type="component" value="Unassembled WGS sequence"/>
</dbReference>
<keyword evidence="2" id="KW-1133">Transmembrane helix</keyword>
<evidence type="ECO:0000313" key="4">
    <source>
        <dbReference type="Proteomes" id="UP001219518"/>
    </source>
</evidence>
<sequence length="65" mass="7681">MVTRRHLTALNLLLTGGSGSVPGWVVYTQIFLFLYQEIRIRNAAYPRKRRRPSRREEESQGRSYQ</sequence>
<feature type="region of interest" description="Disordered" evidence="1">
    <location>
        <begin position="46"/>
        <end position="65"/>
    </location>
</feature>
<reference evidence="3" key="1">
    <citation type="submission" date="2021-07" db="EMBL/GenBank/DDBJ databases">
        <authorList>
            <person name="Catto M.A."/>
            <person name="Jacobson A."/>
            <person name="Kennedy G."/>
            <person name="Labadie P."/>
            <person name="Hunt B.G."/>
            <person name="Srinivasan R."/>
        </authorList>
    </citation>
    <scope>NUCLEOTIDE SEQUENCE</scope>
    <source>
        <strain evidence="3">PL_HMW_Pooled</strain>
        <tissue evidence="3">Head</tissue>
    </source>
</reference>
<accession>A0AAE1LNC6</accession>
<evidence type="ECO:0000313" key="3">
    <source>
        <dbReference type="EMBL" id="KAK3924367.1"/>
    </source>
</evidence>
<keyword evidence="2" id="KW-0472">Membrane</keyword>
<protein>
    <submittedName>
        <fullName evidence="3">Virulence plasmid protein pGP6-D-related protein</fullName>
    </submittedName>
</protein>